<dbReference type="Pfam" id="PF03483">
    <property type="entry name" value="B3_4"/>
    <property type="match status" value="1"/>
</dbReference>
<dbReference type="EMBL" id="FNOT01000013">
    <property type="protein sequence ID" value="SDY89298.1"/>
    <property type="molecule type" value="Genomic_DNA"/>
</dbReference>
<dbReference type="STRING" id="1137993.SAMN05660209_03997"/>
<feature type="domain" description="B3/B4 tRNA-binding" evidence="1">
    <location>
        <begin position="2"/>
        <end position="69"/>
    </location>
</feature>
<dbReference type="AlphaFoldDB" id="A0A1H3NKF5"/>
<protein>
    <submittedName>
        <fullName evidence="2">B3/4 domain-containing protein</fullName>
    </submittedName>
</protein>
<evidence type="ECO:0000259" key="1">
    <source>
        <dbReference type="Pfam" id="PF03483"/>
    </source>
</evidence>
<gene>
    <name evidence="2" type="ORF">SAMN05660209_03997</name>
</gene>
<dbReference type="GO" id="GO:0003723">
    <property type="term" value="F:RNA binding"/>
    <property type="evidence" value="ECO:0007669"/>
    <property type="project" value="InterPro"/>
</dbReference>
<keyword evidence="3" id="KW-1185">Reference proteome</keyword>
<evidence type="ECO:0000313" key="3">
    <source>
        <dbReference type="Proteomes" id="UP000198921"/>
    </source>
</evidence>
<dbReference type="PANTHER" id="PTHR39209">
    <property type="match status" value="1"/>
</dbReference>
<evidence type="ECO:0000313" key="2">
    <source>
        <dbReference type="EMBL" id="SDY89298.1"/>
    </source>
</evidence>
<dbReference type="InterPro" id="IPR005146">
    <property type="entry name" value="B3/B4_tRNA-bd"/>
</dbReference>
<dbReference type="PANTHER" id="PTHR39209:SF2">
    <property type="entry name" value="CYTOPLASMIC PROTEIN"/>
    <property type="match status" value="1"/>
</dbReference>
<dbReference type="InterPro" id="IPR020825">
    <property type="entry name" value="Phe-tRNA_synthase-like_B3/B4"/>
</dbReference>
<dbReference type="SUPFAM" id="SSF56037">
    <property type="entry name" value="PheT/TilS domain"/>
    <property type="match status" value="1"/>
</dbReference>
<dbReference type="RefSeq" id="WP_211517194.1">
    <property type="nucleotide sequence ID" value="NZ_FNOT01000013.1"/>
</dbReference>
<dbReference type="Gene3D" id="3.50.40.10">
    <property type="entry name" value="Phenylalanyl-trna Synthetase, Chain B, domain 3"/>
    <property type="match status" value="1"/>
</dbReference>
<sequence>MPRIHPVVDLCDAVSLATAVPIAVFDLDRIDGDLQVRPATGDERYQTFGGDTEHPEPGEIVFAGAEGNAHARRWTNRQTGCPP</sequence>
<accession>A0A1H3NKF5</accession>
<organism evidence="2 3">
    <name type="scientific">Geodermatophilus africanus</name>
    <dbReference type="NCBI Taxonomy" id="1137993"/>
    <lineage>
        <taxon>Bacteria</taxon>
        <taxon>Bacillati</taxon>
        <taxon>Actinomycetota</taxon>
        <taxon>Actinomycetes</taxon>
        <taxon>Geodermatophilales</taxon>
        <taxon>Geodermatophilaceae</taxon>
        <taxon>Geodermatophilus</taxon>
    </lineage>
</organism>
<proteinExistence type="predicted"/>
<dbReference type="GO" id="GO:0004826">
    <property type="term" value="F:phenylalanine-tRNA ligase activity"/>
    <property type="evidence" value="ECO:0007669"/>
    <property type="project" value="InterPro"/>
</dbReference>
<reference evidence="3" key="1">
    <citation type="submission" date="2016-10" db="EMBL/GenBank/DDBJ databases">
        <authorList>
            <person name="Varghese N."/>
            <person name="Submissions S."/>
        </authorList>
    </citation>
    <scope>NUCLEOTIDE SEQUENCE [LARGE SCALE GENOMIC DNA]</scope>
    <source>
        <strain evidence="3">DSM 45422</strain>
    </source>
</reference>
<name>A0A1H3NKF5_9ACTN</name>
<dbReference type="Proteomes" id="UP000198921">
    <property type="component" value="Unassembled WGS sequence"/>
</dbReference>